<name>A0AAW0S6Z3_9HYPO</name>
<evidence type="ECO:0000313" key="4">
    <source>
        <dbReference type="EMBL" id="KAK8149926.1"/>
    </source>
</evidence>
<comment type="caution">
    <text evidence="4">The sequence shown here is derived from an EMBL/GenBank/DDBJ whole genome shotgun (WGS) entry which is preliminary data.</text>
</comment>
<evidence type="ECO:0000259" key="3">
    <source>
        <dbReference type="Pfam" id="PF16862"/>
    </source>
</evidence>
<feature type="region of interest" description="Disordered" evidence="1">
    <location>
        <begin position="460"/>
        <end position="481"/>
    </location>
</feature>
<keyword evidence="5" id="KW-1185">Reference proteome</keyword>
<dbReference type="Proteomes" id="UP001397290">
    <property type="component" value="Unassembled WGS sequence"/>
</dbReference>
<dbReference type="AlphaFoldDB" id="A0AAW0S6Z3"/>
<dbReference type="Pfam" id="PF16862">
    <property type="entry name" value="Glyco_hydro_79C"/>
    <property type="match status" value="1"/>
</dbReference>
<feature type="chain" id="PRO_5043564591" description="Beta-glucuronidase C-terminal domain-containing protein" evidence="2">
    <location>
        <begin position="22"/>
        <end position="561"/>
    </location>
</feature>
<reference evidence="4 5" key="1">
    <citation type="submission" date="2020-02" db="EMBL/GenBank/DDBJ databases">
        <title>Comparative genomics of the hypocrealean fungal genus Beauvera.</title>
        <authorList>
            <person name="Showalter D.N."/>
            <person name="Bushley K.E."/>
            <person name="Rehner S.A."/>
        </authorList>
    </citation>
    <scope>NUCLEOTIDE SEQUENCE [LARGE SCALE GENOMIC DNA]</scope>
    <source>
        <strain evidence="4 5">ARSEF4384</strain>
    </source>
</reference>
<feature type="compositionally biased region" description="Low complexity" evidence="1">
    <location>
        <begin position="461"/>
        <end position="475"/>
    </location>
</feature>
<evidence type="ECO:0000313" key="5">
    <source>
        <dbReference type="Proteomes" id="UP001397290"/>
    </source>
</evidence>
<feature type="domain" description="Beta-glucuronidase C-terminal" evidence="3">
    <location>
        <begin position="436"/>
        <end position="557"/>
    </location>
</feature>
<evidence type="ECO:0000256" key="2">
    <source>
        <dbReference type="SAM" id="SignalP"/>
    </source>
</evidence>
<dbReference type="PANTHER" id="PTHR36183:SF2">
    <property type="entry name" value="BETA-GLUCURONIDASE C-TERMINAL DOMAIN-CONTAINING PROTEIN"/>
    <property type="match status" value="1"/>
</dbReference>
<proteinExistence type="predicted"/>
<dbReference type="EMBL" id="JAAHCF010000033">
    <property type="protein sequence ID" value="KAK8149926.1"/>
    <property type="molecule type" value="Genomic_DNA"/>
</dbReference>
<organism evidence="4 5">
    <name type="scientific">Beauveria asiatica</name>
    <dbReference type="NCBI Taxonomy" id="1069075"/>
    <lineage>
        <taxon>Eukaryota</taxon>
        <taxon>Fungi</taxon>
        <taxon>Dikarya</taxon>
        <taxon>Ascomycota</taxon>
        <taxon>Pezizomycotina</taxon>
        <taxon>Sordariomycetes</taxon>
        <taxon>Hypocreomycetidae</taxon>
        <taxon>Hypocreales</taxon>
        <taxon>Cordycipitaceae</taxon>
        <taxon>Beauveria</taxon>
    </lineage>
</organism>
<dbReference type="Gene3D" id="3.20.20.80">
    <property type="entry name" value="Glycosidases"/>
    <property type="match status" value="1"/>
</dbReference>
<dbReference type="InterPro" id="IPR017853">
    <property type="entry name" value="GH"/>
</dbReference>
<dbReference type="InterPro" id="IPR052974">
    <property type="entry name" value="GH79_Enzymes"/>
</dbReference>
<dbReference type="PANTHER" id="PTHR36183">
    <property type="entry name" value="BETA-GLUCURONIDASE"/>
    <property type="match status" value="1"/>
</dbReference>
<feature type="signal peptide" evidence="2">
    <location>
        <begin position="1"/>
        <end position="21"/>
    </location>
</feature>
<keyword evidence="2" id="KW-0732">Signal</keyword>
<evidence type="ECO:0000256" key="1">
    <source>
        <dbReference type="SAM" id="MobiDB-lite"/>
    </source>
</evidence>
<accession>A0AAW0S6Z3</accession>
<dbReference type="InterPro" id="IPR031728">
    <property type="entry name" value="GlcAase_C"/>
</dbReference>
<gene>
    <name evidence="4" type="ORF">G3M48_005018</name>
</gene>
<protein>
    <recommendedName>
        <fullName evidence="3">Beta-glucuronidase C-terminal domain-containing protein</fullName>
    </recommendedName>
</protein>
<dbReference type="SUPFAM" id="SSF51445">
    <property type="entry name" value="(Trans)glycosidases"/>
    <property type="match status" value="1"/>
</dbReference>
<sequence>MAIRYTSVLAAALSLTGIVGAAAVTRDETSPLQIPRIQVDPSRYVDPDFPGLAFEQASFVNYALNNDGTPNVFSQNLIDGIFARTGGKPLIRLGGTAADYARFVADQAAPALPRAEVDDSARQDLGALTIGPAYWDLVAGSFPSARYIVQVPMADPDVARGAVRWAAAAAGKIGLDRIHSFEPGNEPDLYPATGLGPPRWQGRQDNGTYVANFLNYCDAVAAAVGLPRGTRKFQALDTASHPADPAQDVFSISLRSVYQQGLDNHHAVKTVARHYYQTEGGGGGGDAGGSLATGLMNHGAIAARLDVFRNDLEFLASRGSGSTRTPYVLSEVGSSQQPRSRAKTADYAADQAATTLGAALWQVDLQLYALSLGVARLHLQQAMRAGGSNLWLPGASGNVSAQVFARYYAQPFVADFVGAAGTVQVKNVPLEPNVSAYVAYEAGTPRRVAVVNLGYWSRCRSSSSSSSSSSSGSSSPTTRRLQKVRITAPEGVAKVRVVHLTSPQGASARAKTVTYAGSQWTYESLGKEVKGVRNDGDVLTVQGGVVDVPVKESEAVIVHFL</sequence>